<dbReference type="InterPro" id="IPR009267">
    <property type="entry name" value="NTP_transf_6"/>
</dbReference>
<gene>
    <name evidence="1" type="ORF">I7X43_05575</name>
</gene>
<reference evidence="1" key="1">
    <citation type="submission" date="2020-12" db="EMBL/GenBank/DDBJ databases">
        <title>The genome sequence of Inhella sp. 4Y17.</title>
        <authorList>
            <person name="Liu Y."/>
        </authorList>
    </citation>
    <scope>NUCLEOTIDE SEQUENCE</scope>
    <source>
        <strain evidence="1">4Y10</strain>
    </source>
</reference>
<protein>
    <submittedName>
        <fullName evidence="1">Nucleotidyltransferase family protein</fullName>
    </submittedName>
</protein>
<name>A0A931ND79_9BURK</name>
<comment type="caution">
    <text evidence="1">The sequence shown here is derived from an EMBL/GenBank/DDBJ whole genome shotgun (WGS) entry which is preliminary data.</text>
</comment>
<dbReference type="PANTHER" id="PTHR39166">
    <property type="entry name" value="BLL1166 PROTEIN"/>
    <property type="match status" value="1"/>
</dbReference>
<sequence>MTPHRFLQDIQRNRFNRALLAALPTLELQDAWLVAGCLFQTVWNLQSNRDPEADIKDYDLFYFDASDLSAEAEAAVQSRVQGALGHLGVPIEAKNQARVHCWYEAWCGHPYEALTCSEDGIARFLVPCTCVGVQSQTDGTLRLAAPYGLDDLYAGRLRPNPLIDHRALFRAKAASYQARWAWLQVLEGEAAAIST</sequence>
<evidence type="ECO:0000313" key="2">
    <source>
        <dbReference type="Proteomes" id="UP000620139"/>
    </source>
</evidence>
<dbReference type="RefSeq" id="WP_198099940.1">
    <property type="nucleotide sequence ID" value="NZ_JAEDAL010000002.1"/>
</dbReference>
<dbReference type="PANTHER" id="PTHR39166:SF1">
    <property type="entry name" value="BLL1166 PROTEIN"/>
    <property type="match status" value="1"/>
</dbReference>
<keyword evidence="2" id="KW-1185">Reference proteome</keyword>
<evidence type="ECO:0000313" key="1">
    <source>
        <dbReference type="EMBL" id="MBH9552319.1"/>
    </source>
</evidence>
<organism evidence="1 2">
    <name type="scientific">Inhella gelatinilytica</name>
    <dbReference type="NCBI Taxonomy" id="2795030"/>
    <lineage>
        <taxon>Bacteria</taxon>
        <taxon>Pseudomonadati</taxon>
        <taxon>Pseudomonadota</taxon>
        <taxon>Betaproteobacteria</taxon>
        <taxon>Burkholderiales</taxon>
        <taxon>Sphaerotilaceae</taxon>
        <taxon>Inhella</taxon>
    </lineage>
</organism>
<accession>A0A931ND79</accession>
<dbReference type="EMBL" id="JAEDAL010000002">
    <property type="protein sequence ID" value="MBH9552319.1"/>
    <property type="molecule type" value="Genomic_DNA"/>
</dbReference>
<dbReference type="Pfam" id="PF06042">
    <property type="entry name" value="NTP_transf_6"/>
    <property type="match status" value="1"/>
</dbReference>
<dbReference type="Proteomes" id="UP000620139">
    <property type="component" value="Unassembled WGS sequence"/>
</dbReference>
<proteinExistence type="predicted"/>
<dbReference type="AlphaFoldDB" id="A0A931ND79"/>